<evidence type="ECO:0000313" key="2">
    <source>
        <dbReference type="EMBL" id="KAF4970053.1"/>
    </source>
</evidence>
<name>A0A8H4XCG1_9HYPO</name>
<comment type="caution">
    <text evidence="2">The sequence shown here is derived from an EMBL/GenBank/DDBJ whole genome shotgun (WGS) entry which is preliminary data.</text>
</comment>
<organism evidence="2 3">
    <name type="scientific">Fusarium sarcochroum</name>
    <dbReference type="NCBI Taxonomy" id="1208366"/>
    <lineage>
        <taxon>Eukaryota</taxon>
        <taxon>Fungi</taxon>
        <taxon>Dikarya</taxon>
        <taxon>Ascomycota</taxon>
        <taxon>Pezizomycotina</taxon>
        <taxon>Sordariomycetes</taxon>
        <taxon>Hypocreomycetidae</taxon>
        <taxon>Hypocreales</taxon>
        <taxon>Nectriaceae</taxon>
        <taxon>Fusarium</taxon>
        <taxon>Fusarium lateritium species complex</taxon>
    </lineage>
</organism>
<feature type="compositionally biased region" description="Polar residues" evidence="1">
    <location>
        <begin position="17"/>
        <end position="43"/>
    </location>
</feature>
<gene>
    <name evidence="2" type="ORF">FSARC_2871</name>
</gene>
<proteinExistence type="predicted"/>
<feature type="region of interest" description="Disordered" evidence="1">
    <location>
        <begin position="1"/>
        <end position="43"/>
    </location>
</feature>
<accession>A0A8H4XCG1</accession>
<evidence type="ECO:0000313" key="3">
    <source>
        <dbReference type="Proteomes" id="UP000622797"/>
    </source>
</evidence>
<keyword evidence="3" id="KW-1185">Reference proteome</keyword>
<dbReference type="AlphaFoldDB" id="A0A8H4XCG1"/>
<reference evidence="2" key="1">
    <citation type="journal article" date="2020" name="BMC Genomics">
        <title>Correction to: Identification and distribution of gene clusters required for synthesis of sphingolipid metabolism inhibitors in diverse species of the filamentous fungus Fusarium.</title>
        <authorList>
            <person name="Kim H.S."/>
            <person name="Lohmar J.M."/>
            <person name="Busman M."/>
            <person name="Brown D.W."/>
            <person name="Naumann T.A."/>
            <person name="Divon H.H."/>
            <person name="Lysoe E."/>
            <person name="Uhlig S."/>
            <person name="Proctor R.H."/>
        </authorList>
    </citation>
    <scope>NUCLEOTIDE SEQUENCE</scope>
    <source>
        <strain evidence="2">NRRL 20472</strain>
    </source>
</reference>
<reference evidence="2" key="2">
    <citation type="submission" date="2020-05" db="EMBL/GenBank/DDBJ databases">
        <authorList>
            <person name="Kim H.-S."/>
            <person name="Proctor R.H."/>
            <person name="Brown D.W."/>
        </authorList>
    </citation>
    <scope>NUCLEOTIDE SEQUENCE</scope>
    <source>
        <strain evidence="2">NRRL 20472</strain>
    </source>
</reference>
<dbReference type="Proteomes" id="UP000622797">
    <property type="component" value="Unassembled WGS sequence"/>
</dbReference>
<protein>
    <submittedName>
        <fullName evidence="2">Uncharacterized protein</fullName>
    </submittedName>
</protein>
<dbReference type="EMBL" id="JABEXW010000139">
    <property type="protein sequence ID" value="KAF4970053.1"/>
    <property type="molecule type" value="Genomic_DNA"/>
</dbReference>
<sequence length="351" mass="39348">MASTSPSIESGGRLEVQVTNTNDNGETPQKGIGSNSEGLPNSITVGDDTLSRQICTAVNLGRKLWRRTKGSGQHFAEIESAVPNLLQVLLRLQVEVTQSDSLFHRSSQCMEELTQLVKGCDLTLVHTESALDPYQDHNLTNEEDLVFVRHGLECLKLTISGYELQGNLLLDNVQSDNSRVVVSQQRHHMRIQNETNEITNRILMEHDEVLFRDGEELWKKVCSELEQEGYPSQFMLEHKIQQSTSQSNSVRSAVDKLPGSSIASSSEMPVADDINDFIDEHNEGRPISLYNGMTYDHTETLQRLGIRYEERPNYVAILGRCTTGNIAELASQSMTDSLFRTTRGYSHHGKQ</sequence>
<evidence type="ECO:0000256" key="1">
    <source>
        <dbReference type="SAM" id="MobiDB-lite"/>
    </source>
</evidence>